<feature type="transmembrane region" description="Helical" evidence="1">
    <location>
        <begin position="18"/>
        <end position="35"/>
    </location>
</feature>
<evidence type="ECO:0000313" key="4">
    <source>
        <dbReference type="Proteomes" id="UP001179121"/>
    </source>
</evidence>
<gene>
    <name evidence="3" type="ORF">DNFV4_01449</name>
</gene>
<evidence type="ECO:0000313" key="3">
    <source>
        <dbReference type="EMBL" id="CAI4031017.1"/>
    </source>
</evidence>
<dbReference type="RefSeq" id="WP_289267981.1">
    <property type="nucleotide sequence ID" value="NZ_OX365700.1"/>
</dbReference>
<reference evidence="3" key="1">
    <citation type="submission" date="2022-10" db="EMBL/GenBank/DDBJ databases">
        <authorList>
            <person name="Koch H."/>
        </authorList>
    </citation>
    <scope>NUCLEOTIDE SEQUENCE</scope>
    <source>
        <strain evidence="3">DNF</strain>
    </source>
</reference>
<dbReference type="Pfam" id="PF04015">
    <property type="entry name" value="DUF362"/>
    <property type="match status" value="1"/>
</dbReference>
<protein>
    <recommendedName>
        <fullName evidence="2">DUF362 domain-containing protein</fullName>
    </recommendedName>
</protein>
<dbReference type="AlphaFoldDB" id="A0AA86MXV6"/>
<evidence type="ECO:0000259" key="2">
    <source>
        <dbReference type="Pfam" id="PF04015"/>
    </source>
</evidence>
<keyword evidence="1" id="KW-0812">Transmembrane</keyword>
<proteinExistence type="predicted"/>
<keyword evidence="1" id="KW-1133">Transmembrane helix</keyword>
<keyword evidence="4" id="KW-1185">Reference proteome</keyword>
<sequence>MSNQRESKLGQGLTRRDLLFAGAAGVVIGTGWLLLPKRYLRLPQQAQTFVAKAARYELDIADAISRGLRELGVTAEEVKGKRILLKPNLVETSSRAPHINTHPLVLRGAIEAFLGLGAGSVMVAEGPGHRRDTLAVYEESGLADVLTEDRITFHDLNYITGYEMANVGRQTSLPTLTFPALFKEVDWIVSVAKMKTHHWAGATLSMKNLFGVMPGIYYGWPKNVLHHAGIENSILDINATLKPQFAIVDGIVGMEGDGPIMGDPKQVGVLVMGRNLPAVDATCCRIMGIDPYRLSYLARADRWLGPIDDSCIEQRGETIASVRTDFRLIEKIPAQQGIRLA</sequence>
<keyword evidence="1" id="KW-0472">Membrane</keyword>
<dbReference type="InterPro" id="IPR007160">
    <property type="entry name" value="DUF362"/>
</dbReference>
<feature type="domain" description="DUF362" evidence="2">
    <location>
        <begin position="83"/>
        <end position="285"/>
    </location>
</feature>
<evidence type="ECO:0000256" key="1">
    <source>
        <dbReference type="SAM" id="Phobius"/>
    </source>
</evidence>
<dbReference type="EMBL" id="OX365700">
    <property type="protein sequence ID" value="CAI4031017.1"/>
    <property type="molecule type" value="Genomic_DNA"/>
</dbReference>
<accession>A0AA86MXV6</accession>
<dbReference type="Proteomes" id="UP001179121">
    <property type="component" value="Chromosome"/>
</dbReference>
<name>A0AA86MXV6_9BACT</name>
<dbReference type="KEGG" id="nti:DNFV4_01449"/>
<organism evidence="3 4">
    <name type="scientific">Nitrospira tepida</name>
    <dbReference type="NCBI Taxonomy" id="2973512"/>
    <lineage>
        <taxon>Bacteria</taxon>
        <taxon>Pseudomonadati</taxon>
        <taxon>Nitrospirota</taxon>
        <taxon>Nitrospiria</taxon>
        <taxon>Nitrospirales</taxon>
        <taxon>Nitrospiraceae</taxon>
        <taxon>Nitrospira</taxon>
    </lineage>
</organism>